<organism evidence="1 2">
    <name type="scientific">Saprolegnia diclina (strain VS20)</name>
    <dbReference type="NCBI Taxonomy" id="1156394"/>
    <lineage>
        <taxon>Eukaryota</taxon>
        <taxon>Sar</taxon>
        <taxon>Stramenopiles</taxon>
        <taxon>Oomycota</taxon>
        <taxon>Saprolegniomycetes</taxon>
        <taxon>Saprolegniales</taxon>
        <taxon>Saprolegniaceae</taxon>
        <taxon>Saprolegnia</taxon>
    </lineage>
</organism>
<reference evidence="1 2" key="1">
    <citation type="submission" date="2012-04" db="EMBL/GenBank/DDBJ databases">
        <title>The Genome Sequence of Saprolegnia declina VS20.</title>
        <authorList>
            <consortium name="The Broad Institute Genome Sequencing Platform"/>
            <person name="Russ C."/>
            <person name="Nusbaum C."/>
            <person name="Tyler B."/>
            <person name="van West P."/>
            <person name="Dieguez-Uribeondo J."/>
            <person name="de Bruijn I."/>
            <person name="Tripathy S."/>
            <person name="Jiang R."/>
            <person name="Young S.K."/>
            <person name="Zeng Q."/>
            <person name="Gargeya S."/>
            <person name="Fitzgerald M."/>
            <person name="Haas B."/>
            <person name="Abouelleil A."/>
            <person name="Alvarado L."/>
            <person name="Arachchi H.M."/>
            <person name="Berlin A."/>
            <person name="Chapman S.B."/>
            <person name="Goldberg J."/>
            <person name="Griggs A."/>
            <person name="Gujja S."/>
            <person name="Hansen M."/>
            <person name="Howarth C."/>
            <person name="Imamovic A."/>
            <person name="Larimer J."/>
            <person name="McCowen C."/>
            <person name="Montmayeur A."/>
            <person name="Murphy C."/>
            <person name="Neiman D."/>
            <person name="Pearson M."/>
            <person name="Priest M."/>
            <person name="Roberts A."/>
            <person name="Saif S."/>
            <person name="Shea T."/>
            <person name="Sisk P."/>
            <person name="Sykes S."/>
            <person name="Wortman J."/>
            <person name="Nusbaum C."/>
            <person name="Birren B."/>
        </authorList>
    </citation>
    <scope>NUCLEOTIDE SEQUENCE [LARGE SCALE GENOMIC DNA]</scope>
    <source>
        <strain evidence="1 2">VS20</strain>
    </source>
</reference>
<dbReference type="VEuPathDB" id="FungiDB:SDRG_06968"/>
<dbReference type="EMBL" id="JH767150">
    <property type="protein sequence ID" value="EQC35687.1"/>
    <property type="molecule type" value="Genomic_DNA"/>
</dbReference>
<dbReference type="AlphaFoldDB" id="T0RZA1"/>
<evidence type="ECO:0000313" key="2">
    <source>
        <dbReference type="Proteomes" id="UP000030762"/>
    </source>
</evidence>
<sequence>MLAPRDEFQADAVAARVIDLDNKLCVHMIEVDIASPRHDDALKCSEYMYLVSSPQGGDGDTARNPSPHLKSFRLEKFAVEARHPRLDSLVADYWYMRQLDAAYNAVKMRLGHEPIDWVHTNETAWMAATPTYGYSDLLLHST</sequence>
<dbReference type="Proteomes" id="UP000030762">
    <property type="component" value="Unassembled WGS sequence"/>
</dbReference>
<dbReference type="GeneID" id="19947695"/>
<dbReference type="InParanoid" id="T0RZA1"/>
<name>T0RZA1_SAPDV</name>
<keyword evidence="2" id="KW-1185">Reference proteome</keyword>
<protein>
    <submittedName>
        <fullName evidence="1">Uncharacterized protein</fullName>
    </submittedName>
</protein>
<evidence type="ECO:0000313" key="1">
    <source>
        <dbReference type="EMBL" id="EQC35687.1"/>
    </source>
</evidence>
<gene>
    <name evidence="1" type="ORF">SDRG_06968</name>
</gene>
<accession>T0RZA1</accession>
<dbReference type="RefSeq" id="XP_008611004.1">
    <property type="nucleotide sequence ID" value="XM_008612782.1"/>
</dbReference>
<proteinExistence type="predicted"/>